<dbReference type="InterPro" id="IPR007829">
    <property type="entry name" value="TM2"/>
</dbReference>
<evidence type="ECO:0000256" key="1">
    <source>
        <dbReference type="ARBA" id="ARBA00004141"/>
    </source>
</evidence>
<dbReference type="GO" id="GO:0016020">
    <property type="term" value="C:membrane"/>
    <property type="evidence" value="ECO:0007669"/>
    <property type="project" value="UniProtKB-SubCell"/>
</dbReference>
<dbReference type="PANTHER" id="PTHR21016">
    <property type="entry name" value="BETA-AMYLOID BINDING PROTEIN-RELATED"/>
    <property type="match status" value="1"/>
</dbReference>
<organism evidence="10 13">
    <name type="scientific">Adineta ricciae</name>
    <name type="common">Rotifer</name>
    <dbReference type="NCBI Taxonomy" id="249248"/>
    <lineage>
        <taxon>Eukaryota</taxon>
        <taxon>Metazoa</taxon>
        <taxon>Spiralia</taxon>
        <taxon>Gnathifera</taxon>
        <taxon>Rotifera</taxon>
        <taxon>Eurotatoria</taxon>
        <taxon>Bdelloidea</taxon>
        <taxon>Adinetida</taxon>
        <taxon>Adinetidae</taxon>
        <taxon>Adineta</taxon>
    </lineage>
</organism>
<keyword evidence="6 8" id="KW-0472">Membrane</keyword>
<evidence type="ECO:0000256" key="4">
    <source>
        <dbReference type="ARBA" id="ARBA00022729"/>
    </source>
</evidence>
<dbReference type="AlphaFoldDB" id="A0A814QY52"/>
<evidence type="ECO:0000313" key="11">
    <source>
        <dbReference type="EMBL" id="CAF1530969.1"/>
    </source>
</evidence>
<feature type="domain" description="TM2" evidence="9">
    <location>
        <begin position="101"/>
        <end position="154"/>
    </location>
</feature>
<reference evidence="10" key="1">
    <citation type="submission" date="2021-02" db="EMBL/GenBank/DDBJ databases">
        <authorList>
            <person name="Nowell W R."/>
        </authorList>
    </citation>
    <scope>NUCLEOTIDE SEQUENCE</scope>
</reference>
<evidence type="ECO:0000256" key="7">
    <source>
        <dbReference type="ARBA" id="ARBA00023180"/>
    </source>
</evidence>
<dbReference type="InterPro" id="IPR050932">
    <property type="entry name" value="TM2D1-3-like"/>
</dbReference>
<dbReference type="Pfam" id="PF05154">
    <property type="entry name" value="TM2"/>
    <property type="match status" value="1"/>
</dbReference>
<feature type="transmembrane region" description="Helical" evidence="8">
    <location>
        <begin position="130"/>
        <end position="151"/>
    </location>
</feature>
<evidence type="ECO:0000256" key="5">
    <source>
        <dbReference type="ARBA" id="ARBA00022989"/>
    </source>
</evidence>
<evidence type="ECO:0000313" key="13">
    <source>
        <dbReference type="Proteomes" id="UP000663852"/>
    </source>
</evidence>
<proteinExistence type="inferred from homology"/>
<keyword evidence="5 8" id="KW-1133">Transmembrane helix</keyword>
<keyword evidence="12" id="KW-1185">Reference proteome</keyword>
<comment type="subcellular location">
    <subcellularLocation>
        <location evidence="1">Membrane</location>
        <topology evidence="1">Multi-pass membrane protein</topology>
    </subcellularLocation>
</comment>
<sequence>MLSLLQQRKKKNRKYWYIITHFTLGSAVKQNYANKIDFVGGKEVYPLDIQIVPSLSLATTSCTSNSDCGSNGKCSLTTNTCNCTTTGYVTVQSNQPCAYEQKKKLNTFLLSFFVGCFGVDWFYLAAGNGGYIAAGVFKLLTFGGFGCWALADWIRVLTDNFPDGQGVALQGW</sequence>
<dbReference type="OrthoDB" id="408511at2759"/>
<dbReference type="Proteomes" id="UP000663852">
    <property type="component" value="Unassembled WGS sequence"/>
</dbReference>
<evidence type="ECO:0000256" key="6">
    <source>
        <dbReference type="ARBA" id="ARBA00023136"/>
    </source>
</evidence>
<evidence type="ECO:0000256" key="3">
    <source>
        <dbReference type="ARBA" id="ARBA00022692"/>
    </source>
</evidence>
<protein>
    <recommendedName>
        <fullName evidence="9">TM2 domain-containing protein</fullName>
    </recommendedName>
</protein>
<comment type="similarity">
    <text evidence="2">Belongs to the TM2 family.</text>
</comment>
<keyword evidence="4" id="KW-0732">Signal</keyword>
<gene>
    <name evidence="10" type="ORF">EDS130_LOCUS21279</name>
    <name evidence="11" type="ORF">XAT740_LOCUS41464</name>
</gene>
<feature type="transmembrane region" description="Helical" evidence="8">
    <location>
        <begin position="105"/>
        <end position="124"/>
    </location>
</feature>
<name>A0A814QY52_ADIRI</name>
<keyword evidence="3 8" id="KW-0812">Transmembrane</keyword>
<evidence type="ECO:0000313" key="10">
    <source>
        <dbReference type="EMBL" id="CAF1125352.1"/>
    </source>
</evidence>
<evidence type="ECO:0000256" key="2">
    <source>
        <dbReference type="ARBA" id="ARBA00008284"/>
    </source>
</evidence>
<evidence type="ECO:0000259" key="9">
    <source>
        <dbReference type="Pfam" id="PF05154"/>
    </source>
</evidence>
<dbReference type="Proteomes" id="UP000663828">
    <property type="component" value="Unassembled WGS sequence"/>
</dbReference>
<comment type="caution">
    <text evidence="10">The sequence shown here is derived from an EMBL/GenBank/DDBJ whole genome shotgun (WGS) entry which is preliminary data.</text>
</comment>
<keyword evidence="7" id="KW-0325">Glycoprotein</keyword>
<dbReference type="EMBL" id="CAJNOJ010000107">
    <property type="protein sequence ID" value="CAF1125352.1"/>
    <property type="molecule type" value="Genomic_DNA"/>
</dbReference>
<accession>A0A814QY52</accession>
<evidence type="ECO:0000313" key="12">
    <source>
        <dbReference type="Proteomes" id="UP000663828"/>
    </source>
</evidence>
<dbReference type="PANTHER" id="PTHR21016:SF7">
    <property type="entry name" value="TM2 DOMAIN-CONTAINING PROTEIN 3"/>
    <property type="match status" value="1"/>
</dbReference>
<dbReference type="EMBL" id="CAJNOR010004851">
    <property type="protein sequence ID" value="CAF1530969.1"/>
    <property type="molecule type" value="Genomic_DNA"/>
</dbReference>
<evidence type="ECO:0000256" key="8">
    <source>
        <dbReference type="SAM" id="Phobius"/>
    </source>
</evidence>